<evidence type="ECO:0000313" key="2">
    <source>
        <dbReference type="EMBL" id="GLD61050.1"/>
    </source>
</evidence>
<evidence type="ECO:0000256" key="1">
    <source>
        <dbReference type="SAM" id="MobiDB-lite"/>
    </source>
</evidence>
<dbReference type="AlphaFoldDB" id="A0AAD3RAN3"/>
<feature type="region of interest" description="Disordered" evidence="1">
    <location>
        <begin position="60"/>
        <end position="194"/>
    </location>
</feature>
<feature type="compositionally biased region" description="Low complexity" evidence="1">
    <location>
        <begin position="109"/>
        <end position="122"/>
    </location>
</feature>
<feature type="compositionally biased region" description="Low complexity" evidence="1">
    <location>
        <begin position="160"/>
        <end position="176"/>
    </location>
</feature>
<protein>
    <submittedName>
        <fullName evidence="2">Brain acid soluble protein 1-like protein</fullName>
    </submittedName>
</protein>
<comment type="caution">
    <text evidence="2">The sequence shown here is derived from an EMBL/GenBank/DDBJ whole genome shotgun (WGS) entry which is preliminary data.</text>
</comment>
<organism evidence="2 3">
    <name type="scientific">Lates japonicus</name>
    <name type="common">Japanese lates</name>
    <dbReference type="NCBI Taxonomy" id="270547"/>
    <lineage>
        <taxon>Eukaryota</taxon>
        <taxon>Metazoa</taxon>
        <taxon>Chordata</taxon>
        <taxon>Craniata</taxon>
        <taxon>Vertebrata</taxon>
        <taxon>Euteleostomi</taxon>
        <taxon>Actinopterygii</taxon>
        <taxon>Neopterygii</taxon>
        <taxon>Teleostei</taxon>
        <taxon>Neoteleostei</taxon>
        <taxon>Acanthomorphata</taxon>
        <taxon>Carangaria</taxon>
        <taxon>Carangaria incertae sedis</taxon>
        <taxon>Centropomidae</taxon>
        <taxon>Lates</taxon>
    </lineage>
</organism>
<evidence type="ECO:0000313" key="3">
    <source>
        <dbReference type="Proteomes" id="UP001279410"/>
    </source>
</evidence>
<sequence length="289" mass="29152">MPDLLTAVKILAGSTVEIAAASVGETSLVNTVRQIEEDGKGLQTALEMVEPDVLAKEAAEEAAVAVSEEELKSAEDGAAEGVTDVEAAEAPSAEEVASAPAAAEEEEAAAAPPEEATASASTVERVGDEDEAPVAEAAPEEAVSSTEAPPEDSADEVSPAEEAIPSSEEITPAAETSVEEGASEASAEDAAEVVPTHSEAAAVVYTTQLAAASTATDLEVLSTAEPESTSEAPVHEAKHCHSCHSVPSAREEVVPPAALGGELVSEGAVDITHEAKEEVSLVEGQSKNI</sequence>
<feature type="compositionally biased region" description="Acidic residues" evidence="1">
    <location>
        <begin position="177"/>
        <end position="191"/>
    </location>
</feature>
<keyword evidence="3" id="KW-1185">Reference proteome</keyword>
<feature type="compositionally biased region" description="Acidic residues" evidence="1">
    <location>
        <begin position="149"/>
        <end position="159"/>
    </location>
</feature>
<accession>A0AAD3RAN3</accession>
<dbReference type="EMBL" id="BRZM01000043">
    <property type="protein sequence ID" value="GLD61050.1"/>
    <property type="molecule type" value="Genomic_DNA"/>
</dbReference>
<gene>
    <name evidence="2" type="ORF">AKAME5_001290100</name>
</gene>
<dbReference type="Proteomes" id="UP001279410">
    <property type="component" value="Unassembled WGS sequence"/>
</dbReference>
<proteinExistence type="predicted"/>
<reference evidence="2" key="1">
    <citation type="submission" date="2022-08" db="EMBL/GenBank/DDBJ databases">
        <title>Genome sequencing of akame (Lates japonicus).</title>
        <authorList>
            <person name="Hashiguchi Y."/>
            <person name="Takahashi H."/>
        </authorList>
    </citation>
    <scope>NUCLEOTIDE SEQUENCE</scope>
    <source>
        <strain evidence="2">Kochi</strain>
    </source>
</reference>
<feature type="compositionally biased region" description="Low complexity" evidence="1">
    <location>
        <begin position="88"/>
        <end position="102"/>
    </location>
</feature>
<feature type="compositionally biased region" description="Low complexity" evidence="1">
    <location>
        <begin position="134"/>
        <end position="148"/>
    </location>
</feature>
<name>A0AAD3RAN3_LATJO</name>